<dbReference type="GeneID" id="56031349"/>
<organism evidence="2 3">
    <name type="scientific">Halorarum halophilum</name>
    <dbReference type="NCBI Taxonomy" id="2743090"/>
    <lineage>
        <taxon>Archaea</taxon>
        <taxon>Methanobacteriati</taxon>
        <taxon>Methanobacteriota</taxon>
        <taxon>Stenosarchaea group</taxon>
        <taxon>Halobacteria</taxon>
        <taxon>Halobacteriales</taxon>
        <taxon>Haloferacaceae</taxon>
        <taxon>Halorarum</taxon>
    </lineage>
</organism>
<dbReference type="Proteomes" id="UP000509750">
    <property type="component" value="Plasmid unnamed3"/>
</dbReference>
<evidence type="ECO:0000313" key="2">
    <source>
        <dbReference type="EMBL" id="QLG30052.1"/>
    </source>
</evidence>
<protein>
    <submittedName>
        <fullName evidence="2">Uncharacterized protein</fullName>
    </submittedName>
</protein>
<proteinExistence type="predicted"/>
<dbReference type="EMBL" id="CP058532">
    <property type="protein sequence ID" value="QLG30052.1"/>
    <property type="molecule type" value="Genomic_DNA"/>
</dbReference>
<name>A0A7D5GEV3_9EURY</name>
<feature type="region of interest" description="Disordered" evidence="1">
    <location>
        <begin position="55"/>
        <end position="79"/>
    </location>
</feature>
<dbReference type="RefSeq" id="WP_179171626.1">
    <property type="nucleotide sequence ID" value="NZ_CP058532.1"/>
</dbReference>
<reference evidence="2 3" key="1">
    <citation type="submission" date="2020-07" db="EMBL/GenBank/DDBJ databases">
        <title>Gai3-2, isolated from salt lake.</title>
        <authorList>
            <person name="Cui H."/>
            <person name="Shi X."/>
        </authorList>
    </citation>
    <scope>NUCLEOTIDE SEQUENCE [LARGE SCALE GENOMIC DNA]</scope>
    <source>
        <strain evidence="2 3">Gai3-2</strain>
        <plasmid evidence="2 3">unnamed3</plasmid>
    </source>
</reference>
<geneLocation type="plasmid" evidence="2 3">
    <name>unnamed3</name>
</geneLocation>
<evidence type="ECO:0000256" key="1">
    <source>
        <dbReference type="SAM" id="MobiDB-lite"/>
    </source>
</evidence>
<sequence length="79" mass="9075">MAPQSTEIFDEMVELLYQQREFTIGDFTVDPGKYEYVKTTLNELEELGWVDRLDPGHPDPSWGPGEKAKLLMDLPDEDS</sequence>
<evidence type="ECO:0000313" key="3">
    <source>
        <dbReference type="Proteomes" id="UP000509750"/>
    </source>
</evidence>
<gene>
    <name evidence="2" type="ORF">HUG10_20910</name>
</gene>
<accession>A0A7D5GEV3</accession>
<dbReference type="KEGG" id="halg:HUG10_20910"/>
<keyword evidence="3" id="KW-1185">Reference proteome</keyword>
<dbReference type="AlphaFoldDB" id="A0A7D5GEV3"/>
<keyword evidence="2" id="KW-0614">Plasmid</keyword>